<evidence type="ECO:0000313" key="3">
    <source>
        <dbReference type="Proteomes" id="UP000189670"/>
    </source>
</evidence>
<feature type="domain" description="DUF3492" evidence="1">
    <location>
        <begin position="43"/>
        <end position="115"/>
    </location>
</feature>
<evidence type="ECO:0000313" key="2">
    <source>
        <dbReference type="EMBL" id="ETR74491.1"/>
    </source>
</evidence>
<protein>
    <recommendedName>
        <fullName evidence="1">DUF3492 domain-containing protein</fullName>
    </recommendedName>
</protein>
<evidence type="ECO:0000259" key="1">
    <source>
        <dbReference type="Pfam" id="PF11997"/>
    </source>
</evidence>
<dbReference type="EMBL" id="ATBP01000006">
    <property type="protein sequence ID" value="ETR74491.1"/>
    <property type="molecule type" value="Genomic_DNA"/>
</dbReference>
<gene>
    <name evidence="2" type="ORF">OMM_06289</name>
</gene>
<name>A0A1V1PHW6_9BACT</name>
<accession>A0A1V1PHW6</accession>
<reference evidence="3" key="1">
    <citation type="submission" date="2012-11" db="EMBL/GenBank/DDBJ databases">
        <authorList>
            <person name="Lucero-Rivera Y.E."/>
            <person name="Tovar-Ramirez D."/>
        </authorList>
    </citation>
    <scope>NUCLEOTIDE SEQUENCE [LARGE SCALE GENOMIC DNA]</scope>
    <source>
        <strain evidence="3">Araruama</strain>
    </source>
</reference>
<dbReference type="InterPro" id="IPR022622">
    <property type="entry name" value="DUF3492"/>
</dbReference>
<comment type="caution">
    <text evidence="2">The sequence shown here is derived from an EMBL/GenBank/DDBJ whole genome shotgun (WGS) entry which is preliminary data.</text>
</comment>
<organism evidence="2 3">
    <name type="scientific">Candidatus Magnetoglobus multicellularis str. Araruama</name>
    <dbReference type="NCBI Taxonomy" id="890399"/>
    <lineage>
        <taxon>Bacteria</taxon>
        <taxon>Pseudomonadati</taxon>
        <taxon>Thermodesulfobacteriota</taxon>
        <taxon>Desulfobacteria</taxon>
        <taxon>Desulfobacterales</taxon>
        <taxon>Desulfobacteraceae</taxon>
        <taxon>Candidatus Magnetoglobus</taxon>
    </lineage>
</organism>
<dbReference type="Proteomes" id="UP000189670">
    <property type="component" value="Unassembled WGS sequence"/>
</dbReference>
<dbReference type="Pfam" id="PF11997">
    <property type="entry name" value="DUF3492"/>
    <property type="match status" value="1"/>
</dbReference>
<sequence length="125" mass="14432">MQNFLKTQQQTRLPGADKPTKKNIDDIIELVELDDSEEDEIYDVCLILEGTYPFVAGGVSSWVHNLIRALSEFSFTGICILPTEKEKWEVKYDVPANFKGLKVVYLHDYDIGDRTKHKKNDIERI</sequence>
<dbReference type="AlphaFoldDB" id="A0A1V1PHW6"/>
<proteinExistence type="predicted"/>